<dbReference type="Pfam" id="PF02195">
    <property type="entry name" value="ParB_N"/>
    <property type="match status" value="1"/>
</dbReference>
<accession>A0A934MFB6</accession>
<evidence type="ECO:0000313" key="4">
    <source>
        <dbReference type="Proteomes" id="UP000642488"/>
    </source>
</evidence>
<name>A0A934MFB6_9RHOB</name>
<dbReference type="InterPro" id="IPR037972">
    <property type="entry name" value="RepB_N"/>
</dbReference>
<protein>
    <submittedName>
        <fullName evidence="3">ParB N-terminal domain-containing protein</fullName>
    </submittedName>
</protein>
<dbReference type="AlphaFoldDB" id="A0A934MFB6"/>
<dbReference type="Proteomes" id="UP000642488">
    <property type="component" value="Unassembled WGS sequence"/>
</dbReference>
<dbReference type="SUPFAM" id="SSF110849">
    <property type="entry name" value="ParB/Sulfiredoxin"/>
    <property type="match status" value="1"/>
</dbReference>
<dbReference type="CDD" id="cd16405">
    <property type="entry name" value="RepB_like_N"/>
    <property type="match status" value="1"/>
</dbReference>
<gene>
    <name evidence="3" type="ORF">ILP92_16490</name>
</gene>
<dbReference type="RefSeq" id="WP_198917514.1">
    <property type="nucleotide sequence ID" value="NZ_JAEKPD010000022.1"/>
</dbReference>
<feature type="region of interest" description="Disordered" evidence="1">
    <location>
        <begin position="1"/>
        <end position="20"/>
    </location>
</feature>
<sequence>MAKRKRLDPPKTDYLSDSTLGRAPFASAPISAPPPIAGVAGDAAGSAAAAELAQTLSDARAQGRMVVALPLDDIDATYLVRDRVGIDESEMAALVASIRARGQQTPIEVVDLGRDARPRHGLISGWRRLHALRILADQGETVLALALLRSPSEASDAYLSMVEENEIRVNLSYYERARIALKAVEQGAFPDTKKALLSLFHAASRAKRSKIRSFVTVVEALDGTLRFPEALGERTGLRLSKALDADPTLARKLEKALEEALIDDATGEQDAIENVLKGGRGDPMPRTRTSRLSVREGLDLVKFEDGAVHLSGPAIDENFRHAILAWLQEET</sequence>
<dbReference type="EMBL" id="JAEKPD010000022">
    <property type="protein sequence ID" value="MBJ3764341.1"/>
    <property type="molecule type" value="Genomic_DNA"/>
</dbReference>
<comment type="caution">
    <text evidence="3">The sequence shown here is derived from an EMBL/GenBank/DDBJ whole genome shotgun (WGS) entry which is preliminary data.</text>
</comment>
<proteinExistence type="predicted"/>
<dbReference type="InterPro" id="IPR003115">
    <property type="entry name" value="ParB_N"/>
</dbReference>
<organism evidence="3 4">
    <name type="scientific">Palleronia pontilimi</name>
    <dbReference type="NCBI Taxonomy" id="1964209"/>
    <lineage>
        <taxon>Bacteria</taxon>
        <taxon>Pseudomonadati</taxon>
        <taxon>Pseudomonadota</taxon>
        <taxon>Alphaproteobacteria</taxon>
        <taxon>Rhodobacterales</taxon>
        <taxon>Roseobacteraceae</taxon>
        <taxon>Palleronia</taxon>
    </lineage>
</organism>
<keyword evidence="4" id="KW-1185">Reference proteome</keyword>
<evidence type="ECO:0000259" key="2">
    <source>
        <dbReference type="SMART" id="SM00470"/>
    </source>
</evidence>
<evidence type="ECO:0000313" key="3">
    <source>
        <dbReference type="EMBL" id="MBJ3764341.1"/>
    </source>
</evidence>
<reference evidence="3" key="1">
    <citation type="submission" date="2020-12" db="EMBL/GenBank/DDBJ databases">
        <title>Bacterial taxonomy.</title>
        <authorList>
            <person name="Pan X."/>
        </authorList>
    </citation>
    <scope>NUCLEOTIDE SEQUENCE</scope>
    <source>
        <strain evidence="3">KCTC 52957</strain>
    </source>
</reference>
<dbReference type="GO" id="GO:0007059">
    <property type="term" value="P:chromosome segregation"/>
    <property type="evidence" value="ECO:0007669"/>
    <property type="project" value="TreeGrafter"/>
</dbReference>
<dbReference type="PANTHER" id="PTHR33375:SF1">
    <property type="entry name" value="CHROMOSOME-PARTITIONING PROTEIN PARB-RELATED"/>
    <property type="match status" value="1"/>
</dbReference>
<dbReference type="Gene3D" id="3.90.1530.30">
    <property type="match status" value="1"/>
</dbReference>
<evidence type="ECO:0000256" key="1">
    <source>
        <dbReference type="SAM" id="MobiDB-lite"/>
    </source>
</evidence>
<dbReference type="GO" id="GO:0005694">
    <property type="term" value="C:chromosome"/>
    <property type="evidence" value="ECO:0007669"/>
    <property type="project" value="TreeGrafter"/>
</dbReference>
<dbReference type="SMART" id="SM00470">
    <property type="entry name" value="ParB"/>
    <property type="match status" value="1"/>
</dbReference>
<feature type="domain" description="ParB-like N-terminal" evidence="2">
    <location>
        <begin position="67"/>
        <end position="166"/>
    </location>
</feature>
<dbReference type="InterPro" id="IPR050336">
    <property type="entry name" value="Chromosome_partition/occlusion"/>
</dbReference>
<dbReference type="PANTHER" id="PTHR33375">
    <property type="entry name" value="CHROMOSOME-PARTITIONING PROTEIN PARB-RELATED"/>
    <property type="match status" value="1"/>
</dbReference>
<dbReference type="InterPro" id="IPR036086">
    <property type="entry name" value="ParB/Sulfiredoxin_sf"/>
</dbReference>